<dbReference type="PANTHER" id="PTHR11860">
    <property type="entry name" value="POLYMERIC-IMMUNOGLOBULIN RECEPTOR"/>
    <property type="match status" value="1"/>
</dbReference>
<dbReference type="Ensembl" id="ENSDCDT00010018554.1">
    <property type="protein sequence ID" value="ENSDCDP00010017504.1"/>
    <property type="gene ID" value="ENSDCDG00010008016.1"/>
</dbReference>
<evidence type="ECO:0000256" key="3">
    <source>
        <dbReference type="ARBA" id="ARBA00023136"/>
    </source>
</evidence>
<keyword evidence="6" id="KW-1185">Reference proteome</keyword>
<evidence type="ECO:0000256" key="1">
    <source>
        <dbReference type="ARBA" id="ARBA00004370"/>
    </source>
</evidence>
<dbReference type="InterPro" id="IPR003599">
    <property type="entry name" value="Ig_sub"/>
</dbReference>
<evidence type="ECO:0000313" key="5">
    <source>
        <dbReference type="Ensembl" id="ENSDCDP00010017504.1"/>
    </source>
</evidence>
<dbReference type="InterPro" id="IPR013106">
    <property type="entry name" value="Ig_V-set"/>
</dbReference>
<reference evidence="5 6" key="1">
    <citation type="submission" date="2020-06" db="EMBL/GenBank/DDBJ databases">
        <authorList>
            <consortium name="Wellcome Sanger Institute Data Sharing"/>
        </authorList>
    </citation>
    <scope>NUCLEOTIDE SEQUENCE [LARGE SCALE GENOMIC DNA]</scope>
</reference>
<reference evidence="5" key="2">
    <citation type="submission" date="2025-08" db="UniProtKB">
        <authorList>
            <consortium name="Ensembl"/>
        </authorList>
    </citation>
    <scope>IDENTIFICATION</scope>
</reference>
<dbReference type="AlphaFoldDB" id="A0AAY4B951"/>
<reference evidence="5" key="3">
    <citation type="submission" date="2025-09" db="UniProtKB">
        <authorList>
            <consortium name="Ensembl"/>
        </authorList>
    </citation>
    <scope>IDENTIFICATION</scope>
</reference>
<evidence type="ECO:0000256" key="2">
    <source>
        <dbReference type="ARBA" id="ARBA00022692"/>
    </source>
</evidence>
<protein>
    <recommendedName>
        <fullName evidence="4">Immunoglobulin domain-containing protein</fullName>
    </recommendedName>
</protein>
<dbReference type="InterPro" id="IPR013783">
    <property type="entry name" value="Ig-like_fold"/>
</dbReference>
<dbReference type="Pfam" id="PF07686">
    <property type="entry name" value="V-set"/>
    <property type="match status" value="1"/>
</dbReference>
<dbReference type="GO" id="GO:0004888">
    <property type="term" value="F:transmembrane signaling receptor activity"/>
    <property type="evidence" value="ECO:0007669"/>
    <property type="project" value="TreeGrafter"/>
</dbReference>
<dbReference type="PANTHER" id="PTHR11860:SF118">
    <property type="entry name" value="CMRF35-LIKE MOLECULE 3-RELATED"/>
    <property type="match status" value="1"/>
</dbReference>
<name>A0AAY4B951_9TELE</name>
<dbReference type="SUPFAM" id="SSF48726">
    <property type="entry name" value="Immunoglobulin"/>
    <property type="match status" value="1"/>
</dbReference>
<feature type="domain" description="Immunoglobulin" evidence="4">
    <location>
        <begin position="16"/>
        <end position="107"/>
    </location>
</feature>
<dbReference type="GO" id="GO:0005886">
    <property type="term" value="C:plasma membrane"/>
    <property type="evidence" value="ECO:0007669"/>
    <property type="project" value="TreeGrafter"/>
</dbReference>
<organism evidence="5 6">
    <name type="scientific">Denticeps clupeoides</name>
    <name type="common">denticle herring</name>
    <dbReference type="NCBI Taxonomy" id="299321"/>
    <lineage>
        <taxon>Eukaryota</taxon>
        <taxon>Metazoa</taxon>
        <taxon>Chordata</taxon>
        <taxon>Craniata</taxon>
        <taxon>Vertebrata</taxon>
        <taxon>Euteleostomi</taxon>
        <taxon>Actinopterygii</taxon>
        <taxon>Neopterygii</taxon>
        <taxon>Teleostei</taxon>
        <taxon>Clupei</taxon>
        <taxon>Clupeiformes</taxon>
        <taxon>Denticipitoidei</taxon>
        <taxon>Denticipitidae</taxon>
        <taxon>Denticeps</taxon>
    </lineage>
</organism>
<comment type="subcellular location">
    <subcellularLocation>
        <location evidence="1">Membrane</location>
    </subcellularLocation>
</comment>
<keyword evidence="3" id="KW-0472">Membrane</keyword>
<dbReference type="GeneTree" id="ENSGT01030000234963"/>
<sequence>KWSFSVLQRLSCVVMKIYVSGVEGGSVKIQCRYRADYIHRPKYFCRDPCGKQDDFKSVGKYSIYDDSPGRSFTVTIYKLTVRDSGIYYCAPDQWFIDTKTRINVSVNFKSMFCSCSSLTKAPVCSQDQSAGHQHQQLHMVHSSNIYRYRSQQCWWYTKNKSTLGCGESAFFP</sequence>
<dbReference type="Proteomes" id="UP000694580">
    <property type="component" value="Chromosome 10"/>
</dbReference>
<dbReference type="Gene3D" id="2.60.40.10">
    <property type="entry name" value="Immunoglobulins"/>
    <property type="match status" value="1"/>
</dbReference>
<proteinExistence type="predicted"/>
<dbReference type="InterPro" id="IPR050671">
    <property type="entry name" value="CD300_family_receptors"/>
</dbReference>
<evidence type="ECO:0000259" key="4">
    <source>
        <dbReference type="SMART" id="SM00409"/>
    </source>
</evidence>
<dbReference type="SMART" id="SM00409">
    <property type="entry name" value="IG"/>
    <property type="match status" value="1"/>
</dbReference>
<accession>A0AAY4B951</accession>
<evidence type="ECO:0000313" key="6">
    <source>
        <dbReference type="Proteomes" id="UP000694580"/>
    </source>
</evidence>
<dbReference type="InterPro" id="IPR036179">
    <property type="entry name" value="Ig-like_dom_sf"/>
</dbReference>
<keyword evidence="2" id="KW-0812">Transmembrane</keyword>